<dbReference type="GO" id="GO:0006998">
    <property type="term" value="P:nuclear envelope organization"/>
    <property type="evidence" value="ECO:0007669"/>
    <property type="project" value="TreeGrafter"/>
</dbReference>
<dbReference type="PANTHER" id="PTHR28249:SF1">
    <property type="entry name" value="SPORULATION-SPECIFIC PROTEIN SPO7"/>
    <property type="match status" value="1"/>
</dbReference>
<evidence type="ECO:0000256" key="1">
    <source>
        <dbReference type="SAM" id="MobiDB-lite"/>
    </source>
</evidence>
<keyword evidence="2" id="KW-0812">Transmembrane</keyword>
<evidence type="ECO:0000313" key="3">
    <source>
        <dbReference type="EMBL" id="KAF9759376.1"/>
    </source>
</evidence>
<evidence type="ECO:0000256" key="2">
    <source>
        <dbReference type="SAM" id="Phobius"/>
    </source>
</evidence>
<protein>
    <submittedName>
        <fullName evidence="3">Uncharacterized protein</fullName>
    </submittedName>
</protein>
<proteinExistence type="predicted"/>
<comment type="caution">
    <text evidence="3">The sequence shown here is derived from an EMBL/GenBank/DDBJ whole genome shotgun (WGS) entry which is preliminary data.</text>
</comment>
<name>A0A8H7NP72_BIOOC</name>
<feature type="region of interest" description="Disordered" evidence="1">
    <location>
        <begin position="12"/>
        <end position="41"/>
    </location>
</feature>
<dbReference type="InterPro" id="IPR005605">
    <property type="entry name" value="Spo7"/>
</dbReference>
<dbReference type="GO" id="GO:0004721">
    <property type="term" value="F:phosphoprotein phosphatase activity"/>
    <property type="evidence" value="ECO:0007669"/>
    <property type="project" value="TreeGrafter"/>
</dbReference>
<dbReference type="EMBL" id="JADCTT010000001">
    <property type="protein sequence ID" value="KAF9759376.1"/>
    <property type="molecule type" value="Genomic_DNA"/>
</dbReference>
<keyword evidence="2" id="KW-1133">Transmembrane helix</keyword>
<dbReference type="Proteomes" id="UP000616885">
    <property type="component" value="Unassembled WGS sequence"/>
</dbReference>
<dbReference type="PANTHER" id="PTHR28249">
    <property type="entry name" value="SPORULATION-SPECIFIC PROTEIN SPO7"/>
    <property type="match status" value="1"/>
</dbReference>
<reference evidence="3" key="1">
    <citation type="submission" date="2020-10" db="EMBL/GenBank/DDBJ databases">
        <title>High-Quality Genome Resource of Clonostachys rosea strain S41 by Oxford Nanopore Long-Read Sequencing.</title>
        <authorList>
            <person name="Wang H."/>
        </authorList>
    </citation>
    <scope>NUCLEOTIDE SEQUENCE</scope>
    <source>
        <strain evidence="3">S41</strain>
    </source>
</reference>
<gene>
    <name evidence="3" type="ORF">IM811_001070</name>
</gene>
<feature type="transmembrane region" description="Helical" evidence="2">
    <location>
        <begin position="75"/>
        <end position="92"/>
    </location>
</feature>
<dbReference type="Pfam" id="PF03907">
    <property type="entry name" value="Spo7"/>
    <property type="match status" value="1"/>
</dbReference>
<organism evidence="3 4">
    <name type="scientific">Bionectria ochroleuca</name>
    <name type="common">Gliocladium roseum</name>
    <dbReference type="NCBI Taxonomy" id="29856"/>
    <lineage>
        <taxon>Eukaryota</taxon>
        <taxon>Fungi</taxon>
        <taxon>Dikarya</taxon>
        <taxon>Ascomycota</taxon>
        <taxon>Pezizomycotina</taxon>
        <taxon>Sordariomycetes</taxon>
        <taxon>Hypocreomycetidae</taxon>
        <taxon>Hypocreales</taxon>
        <taxon>Bionectriaceae</taxon>
        <taxon>Clonostachys</taxon>
    </lineage>
</organism>
<dbReference type="GO" id="GO:0071595">
    <property type="term" value="C:Nem1-Spo7 phosphatase complex"/>
    <property type="evidence" value="ECO:0007669"/>
    <property type="project" value="TreeGrafter"/>
</dbReference>
<dbReference type="GO" id="GO:0019888">
    <property type="term" value="F:protein phosphatase regulator activity"/>
    <property type="evidence" value="ECO:0007669"/>
    <property type="project" value="InterPro"/>
</dbReference>
<dbReference type="AlphaFoldDB" id="A0A8H7NP72"/>
<feature type="compositionally biased region" description="Polar residues" evidence="1">
    <location>
        <begin position="16"/>
        <end position="27"/>
    </location>
</feature>
<accession>A0A8H7NP72</accession>
<sequence>MPDLDSIVKGAAVPEDNSNPAAGTNPNLPFPGKQGDPTNNAPNSPSMIYLNLLILEASLRAQYLELRARRRHHTFFFMILAVWIAWWGYQLFYAPERTVWAWAAPSTGPWRVRRRSASWGYHNGHPRLGRRHLGEGHPLAAPVVRHLQ</sequence>
<evidence type="ECO:0000313" key="4">
    <source>
        <dbReference type="Proteomes" id="UP000616885"/>
    </source>
</evidence>
<keyword evidence="2" id="KW-0472">Membrane</keyword>